<accession>A0AA36M6C8</accession>
<protein>
    <submittedName>
        <fullName evidence="1">Uncharacterized protein</fullName>
    </submittedName>
</protein>
<sequence>MRSEVHNRAGAWSTEIACYTAIGKIICKTLNTPSTPNDIREKYNNWYDVIRFRQTHLLPGATYMKLDDFTKPYGVPERTYDLNTVFAQCCLMYPEFDIWFAEESRKAQIQKEIRKQNAETNKTLMNLDNEYESLRVFVYDLRKAIDNKACINYGSAKLTVYAWAPGTNRKYRTGTKLYSLDSRKTPLTAEILKAAADTILESCGGDEYVGDILTGEYYIVGDFGIKFQARVYSEWTVFVGPVATGTQYWIRIDGIDYKVESADTVESYLNRIRVPLHNAIMNDTLAELD</sequence>
<gene>
    <name evidence="1" type="ORF">CYNAS_LOCUS12767</name>
</gene>
<dbReference type="EMBL" id="CATQJL010000302">
    <property type="protein sequence ID" value="CAJ0600784.1"/>
    <property type="molecule type" value="Genomic_DNA"/>
</dbReference>
<organism evidence="1 2">
    <name type="scientific">Cylicocyclus nassatus</name>
    <name type="common">Nematode worm</name>
    <dbReference type="NCBI Taxonomy" id="53992"/>
    <lineage>
        <taxon>Eukaryota</taxon>
        <taxon>Metazoa</taxon>
        <taxon>Ecdysozoa</taxon>
        <taxon>Nematoda</taxon>
        <taxon>Chromadorea</taxon>
        <taxon>Rhabditida</taxon>
        <taxon>Rhabditina</taxon>
        <taxon>Rhabditomorpha</taxon>
        <taxon>Strongyloidea</taxon>
        <taxon>Strongylidae</taxon>
        <taxon>Cylicocyclus</taxon>
    </lineage>
</organism>
<evidence type="ECO:0000313" key="1">
    <source>
        <dbReference type="EMBL" id="CAJ0600784.1"/>
    </source>
</evidence>
<comment type="caution">
    <text evidence="1">The sequence shown here is derived from an EMBL/GenBank/DDBJ whole genome shotgun (WGS) entry which is preliminary data.</text>
</comment>
<proteinExistence type="predicted"/>
<evidence type="ECO:0000313" key="2">
    <source>
        <dbReference type="Proteomes" id="UP001176961"/>
    </source>
</evidence>
<dbReference type="Proteomes" id="UP001176961">
    <property type="component" value="Unassembled WGS sequence"/>
</dbReference>
<name>A0AA36M6C8_CYLNA</name>
<keyword evidence="2" id="KW-1185">Reference proteome</keyword>
<dbReference type="AlphaFoldDB" id="A0AA36M6C8"/>
<reference evidence="1" key="1">
    <citation type="submission" date="2023-07" db="EMBL/GenBank/DDBJ databases">
        <authorList>
            <consortium name="CYATHOMIX"/>
        </authorList>
    </citation>
    <scope>NUCLEOTIDE SEQUENCE</scope>
    <source>
        <strain evidence="1">N/A</strain>
    </source>
</reference>